<keyword evidence="7" id="KW-0472">Membrane</keyword>
<evidence type="ECO:0000256" key="7">
    <source>
        <dbReference type="SAM" id="Phobius"/>
    </source>
</evidence>
<feature type="compositionally biased region" description="Low complexity" evidence="6">
    <location>
        <begin position="59"/>
        <end position="71"/>
    </location>
</feature>
<keyword evidence="7" id="KW-1133">Transmembrane helix</keyword>
<dbReference type="GO" id="GO:0005634">
    <property type="term" value="C:nucleus"/>
    <property type="evidence" value="ECO:0007669"/>
    <property type="project" value="TreeGrafter"/>
</dbReference>
<feature type="transmembrane region" description="Helical" evidence="7">
    <location>
        <begin position="659"/>
        <end position="677"/>
    </location>
</feature>
<name>A0A2V1AVI2_9ASCO</name>
<feature type="compositionally biased region" description="Polar residues" evidence="6">
    <location>
        <begin position="858"/>
        <end position="876"/>
    </location>
</feature>
<gene>
    <name evidence="9" type="ORF">CXQ85_000517</name>
</gene>
<evidence type="ECO:0000256" key="4">
    <source>
        <dbReference type="ARBA" id="ARBA00023163"/>
    </source>
</evidence>
<reference evidence="9 10" key="1">
    <citation type="submission" date="2017-12" db="EMBL/GenBank/DDBJ databases">
        <title>Genome Sequence of a Multidrug-Resistant Candida haemulonii Isolate from a Patient with Chronic Leg Ulcers in Israel.</title>
        <authorList>
            <person name="Chow N.A."/>
            <person name="Gade L."/>
            <person name="Batra D."/>
            <person name="Rowe L.A."/>
            <person name="Ben-Ami R."/>
            <person name="Loparev V.N."/>
            <person name="Litvintseva A.P."/>
        </authorList>
    </citation>
    <scope>NUCLEOTIDE SEQUENCE [LARGE SCALE GENOMIC DNA]</scope>
    <source>
        <strain evidence="9 10">B11899</strain>
    </source>
</reference>
<dbReference type="GO" id="GO:0045944">
    <property type="term" value="P:positive regulation of transcription by RNA polymerase II"/>
    <property type="evidence" value="ECO:0007669"/>
    <property type="project" value="TreeGrafter"/>
</dbReference>
<dbReference type="Gene3D" id="4.10.240.10">
    <property type="entry name" value="Zn(2)-C6 fungal-type DNA-binding domain"/>
    <property type="match status" value="1"/>
</dbReference>
<feature type="domain" description="Zn(2)-C6 fungal-type" evidence="8">
    <location>
        <begin position="17"/>
        <end position="48"/>
    </location>
</feature>
<feature type="compositionally biased region" description="Polar residues" evidence="6">
    <location>
        <begin position="72"/>
        <end position="92"/>
    </location>
</feature>
<dbReference type="SMART" id="SM00066">
    <property type="entry name" value="GAL4"/>
    <property type="match status" value="1"/>
</dbReference>
<dbReference type="GO" id="GO:0000978">
    <property type="term" value="F:RNA polymerase II cis-regulatory region sequence-specific DNA binding"/>
    <property type="evidence" value="ECO:0007669"/>
    <property type="project" value="TreeGrafter"/>
</dbReference>
<dbReference type="VEuPathDB" id="FungiDB:CXQ85_000517"/>
<dbReference type="PANTHER" id="PTHR31069:SF12">
    <property type="entry name" value="TRANSCRIPTION FACTOR DOMAIN-CONTAINING PROTEIN"/>
    <property type="match status" value="1"/>
</dbReference>
<dbReference type="Pfam" id="PF04082">
    <property type="entry name" value="Fungal_trans"/>
    <property type="match status" value="1"/>
</dbReference>
<dbReference type="SUPFAM" id="SSF57701">
    <property type="entry name" value="Zn2/Cys6 DNA-binding domain"/>
    <property type="match status" value="1"/>
</dbReference>
<feature type="compositionally biased region" description="Polar residues" evidence="6">
    <location>
        <begin position="886"/>
        <end position="895"/>
    </location>
</feature>
<evidence type="ECO:0000256" key="2">
    <source>
        <dbReference type="ARBA" id="ARBA00023015"/>
    </source>
</evidence>
<dbReference type="Proteomes" id="UP000244309">
    <property type="component" value="Unassembled WGS sequence"/>
</dbReference>
<dbReference type="STRING" id="45357.A0A2V1AVI2"/>
<proteinExistence type="predicted"/>
<evidence type="ECO:0000256" key="1">
    <source>
        <dbReference type="ARBA" id="ARBA00022723"/>
    </source>
</evidence>
<dbReference type="GO" id="GO:0000981">
    <property type="term" value="F:DNA-binding transcription factor activity, RNA polymerase II-specific"/>
    <property type="evidence" value="ECO:0007669"/>
    <property type="project" value="InterPro"/>
</dbReference>
<dbReference type="InterPro" id="IPR036864">
    <property type="entry name" value="Zn2-C6_fun-type_DNA-bd_sf"/>
</dbReference>
<evidence type="ECO:0000256" key="5">
    <source>
        <dbReference type="ARBA" id="ARBA00023242"/>
    </source>
</evidence>
<keyword evidence="7" id="KW-0812">Transmembrane</keyword>
<feature type="compositionally biased region" description="Low complexity" evidence="6">
    <location>
        <begin position="105"/>
        <end position="114"/>
    </location>
</feature>
<sequence>MSESQPRPRKRNRSTKVCRRCRAKKSKCDLQHPCSQCVKRGCPELCEYGPPPAVKKEAPPSSVASAASVASNGSDNSTTDKSPGGINTNIQKHLSARSRAHTQGSIPISNNSPPTPLPNVVLEENEYLIGVNPIVGTGDLLNFHMDFSVLSQGMNYTLKRFTGLKRTARPLMFIVLSQQEPGARLFWKYEESNSMKLITVSAFPKDVQEKTIEEVKRVFTDRYIPNYQEIAAAGGSLTKRTRNLISQYGFPLAITFTKDFHESDPIPVSLRKILPPKLSVVALMRRFFRKLYAHYPIIDESWTYAQIDRIIQYSPDGQVVDNVNLQNREDLAVLAYVLIILRLSYMSQFSNVKEHNEAKLRMMGTFADEEHFSMQFPITIDAIELASSFLQKARSPLKTSFVVLQASIFMCAYRSVALESESGCNTMATIENCGSLTQMAISLALDRDPDSLWDPMDERTKLLRRKVWFFLVTLDFNTAYQFFCPLTIRPHSYDTKLPEYKSGTSNIADEQLEKQTIESLAQIYHAQSTGLSLLEICVDLQNVHKSSDLVQCLNDFEYKLGQAFGVVPDYFTEKTTNIHPSIKILNLRVLVTLRLFIATIYYFLHMFYKYKGDHSYDFFFFRKMLLIVFSEMNYFCSELFFICDRFFDDTFTMIMSPTILFYTHIVAVSCLGFAIRLNCSLIVLESSGETDTSMVGSLKSLETKNELFVLRKLKLNKLLGERYFYAWKTTKSNSFGYNMVYQNKLYNADIDLLKKANVTWTERQQYELENIIPTDIPPAFSNAGDIGHLCYYSNRSIDDADLRGMDLAKTVQTDNLWINFNYLIDVDPYSTAFPKRLPMESFPFKNAPREATRPVTPRSDTSATSFADTAGQTPNDQKLPLVQPSPLESSQAPPNQQQQQQQQAPLYGVTPNELLDFNLFSTDWTIEDFCPLQNYE</sequence>
<dbReference type="GO" id="GO:0008270">
    <property type="term" value="F:zinc ion binding"/>
    <property type="evidence" value="ECO:0007669"/>
    <property type="project" value="InterPro"/>
</dbReference>
<dbReference type="PANTHER" id="PTHR31069">
    <property type="entry name" value="OLEATE-ACTIVATED TRANSCRIPTION FACTOR 1-RELATED"/>
    <property type="match status" value="1"/>
</dbReference>
<protein>
    <recommendedName>
        <fullName evidence="8">Zn(2)-C6 fungal-type domain-containing protein</fullName>
    </recommendedName>
</protein>
<feature type="region of interest" description="Disordered" evidence="6">
    <location>
        <begin position="844"/>
        <end position="904"/>
    </location>
</feature>
<dbReference type="PROSITE" id="PS00463">
    <property type="entry name" value="ZN2_CY6_FUNGAL_1"/>
    <property type="match status" value="1"/>
</dbReference>
<accession>A0A2V1AVI2</accession>
<feature type="region of interest" description="Disordered" evidence="6">
    <location>
        <begin position="49"/>
        <end position="114"/>
    </location>
</feature>
<dbReference type="Pfam" id="PF00172">
    <property type="entry name" value="Zn_clus"/>
    <property type="match status" value="1"/>
</dbReference>
<keyword evidence="4" id="KW-0804">Transcription</keyword>
<keyword evidence="1" id="KW-0479">Metal-binding</keyword>
<dbReference type="AlphaFoldDB" id="A0A2V1AVI2"/>
<evidence type="ECO:0000256" key="3">
    <source>
        <dbReference type="ARBA" id="ARBA00023125"/>
    </source>
</evidence>
<evidence type="ECO:0000313" key="10">
    <source>
        <dbReference type="Proteomes" id="UP000244309"/>
    </source>
</evidence>
<dbReference type="GeneID" id="37005850"/>
<dbReference type="EMBL" id="PKFO01000005">
    <property type="protein sequence ID" value="PVH21536.1"/>
    <property type="molecule type" value="Genomic_DNA"/>
</dbReference>
<keyword evidence="3" id="KW-0238">DNA-binding</keyword>
<feature type="transmembrane region" description="Helical" evidence="7">
    <location>
        <begin position="585"/>
        <end position="604"/>
    </location>
</feature>
<dbReference type="OrthoDB" id="4159781at2759"/>
<dbReference type="PROSITE" id="PS50048">
    <property type="entry name" value="ZN2_CY6_FUNGAL_2"/>
    <property type="match status" value="1"/>
</dbReference>
<dbReference type="CDD" id="cd00067">
    <property type="entry name" value="GAL4"/>
    <property type="match status" value="1"/>
</dbReference>
<feature type="transmembrane region" description="Helical" evidence="7">
    <location>
        <begin position="624"/>
        <end position="647"/>
    </location>
</feature>
<organism evidence="9 10">
    <name type="scientific">Candidozyma haemuli</name>
    <dbReference type="NCBI Taxonomy" id="45357"/>
    <lineage>
        <taxon>Eukaryota</taxon>
        <taxon>Fungi</taxon>
        <taxon>Dikarya</taxon>
        <taxon>Ascomycota</taxon>
        <taxon>Saccharomycotina</taxon>
        <taxon>Pichiomycetes</taxon>
        <taxon>Metschnikowiaceae</taxon>
        <taxon>Candidozyma</taxon>
    </lineage>
</organism>
<dbReference type="InterPro" id="IPR050675">
    <property type="entry name" value="OAF3"/>
</dbReference>
<evidence type="ECO:0000259" key="8">
    <source>
        <dbReference type="PROSITE" id="PS50048"/>
    </source>
</evidence>
<evidence type="ECO:0000313" key="9">
    <source>
        <dbReference type="EMBL" id="PVH21536.1"/>
    </source>
</evidence>
<dbReference type="GO" id="GO:0006351">
    <property type="term" value="P:DNA-templated transcription"/>
    <property type="evidence" value="ECO:0007669"/>
    <property type="project" value="InterPro"/>
</dbReference>
<keyword evidence="5" id="KW-0539">Nucleus</keyword>
<dbReference type="CDD" id="cd12148">
    <property type="entry name" value="fungal_TF_MHR"/>
    <property type="match status" value="1"/>
</dbReference>
<dbReference type="InterPro" id="IPR001138">
    <property type="entry name" value="Zn2Cys6_DnaBD"/>
</dbReference>
<dbReference type="RefSeq" id="XP_025342476.1">
    <property type="nucleotide sequence ID" value="XM_025484261.1"/>
</dbReference>
<dbReference type="InterPro" id="IPR007219">
    <property type="entry name" value="XnlR_reg_dom"/>
</dbReference>
<keyword evidence="2" id="KW-0805">Transcription regulation</keyword>
<comment type="caution">
    <text evidence="9">The sequence shown here is derived from an EMBL/GenBank/DDBJ whole genome shotgun (WGS) entry which is preliminary data.</text>
</comment>
<keyword evidence="10" id="KW-1185">Reference proteome</keyword>
<evidence type="ECO:0000256" key="6">
    <source>
        <dbReference type="SAM" id="MobiDB-lite"/>
    </source>
</evidence>